<name>A0A1H1H349_9ACTN</name>
<dbReference type="STRING" id="35622.SAMN04489764_4020"/>
<proteinExistence type="predicted"/>
<dbReference type="Gene3D" id="3.40.710.10">
    <property type="entry name" value="DD-peptidase/beta-lactamase superfamily"/>
    <property type="match status" value="1"/>
</dbReference>
<sequence>MGQVRADTADALLRRIAVEQAERRIPALAAAVVRDGEIAWFGARGRVAGEPPTPDTQYRIGSITKTLVATVIMRLRDEGRLDLADPLRRHLPGAPAGEATIAQLLSHTSGLTAEPPGPWWERTPGAPAPGVLADDELARPPHRPGRRLHYSNVGYALLGQVITRLRGMSWDRAVHEEVLHPLGMRATTTRPREPYARGYAVHPWADVLLPEPEHDAGAMGPAGQLWSTCADMARWCAFLAGHTGGVLDPATLAEMRRPLAVDEDGLRHGRAFGLGLQLAHGDGRRLAGHGGSMPGFLAGVYADPEDDLGVLYLANTTSGVSNTLLSDLLRIVAEREPRLPREWTPLPADPDLLELAGPWYWGPAPYLLRLLPERGLALEPMSGQGRASRFTPRPDGTWVGLDGYYAGETLRVVRHDGRVWLEVNTFVFTRAPYGDPAEAVPGGVDPDGWRAAF</sequence>
<evidence type="ECO:0000313" key="4">
    <source>
        <dbReference type="Proteomes" id="UP000217103"/>
    </source>
</evidence>
<dbReference type="RefSeq" id="WP_093260976.1">
    <property type="nucleotide sequence ID" value="NZ_FNKK01000002.1"/>
</dbReference>
<dbReference type="InterPro" id="IPR056008">
    <property type="entry name" value="DUF7586"/>
</dbReference>
<dbReference type="Proteomes" id="UP000217103">
    <property type="component" value="Unassembled WGS sequence"/>
</dbReference>
<reference evidence="3 4" key="1">
    <citation type="submission" date="2016-10" db="EMBL/GenBank/DDBJ databases">
        <authorList>
            <person name="de Groot N.N."/>
        </authorList>
    </citation>
    <scope>NUCLEOTIDE SEQUENCE [LARGE SCALE GENOMIC DNA]</scope>
    <source>
        <strain evidence="3 4">DSM 43794</strain>
    </source>
</reference>
<dbReference type="PANTHER" id="PTHR46825:SF7">
    <property type="entry name" value="D-ALANYL-D-ALANINE CARBOXYPEPTIDASE"/>
    <property type="match status" value="1"/>
</dbReference>
<dbReference type="OrthoDB" id="3863176at2"/>
<dbReference type="Pfam" id="PF24491">
    <property type="entry name" value="DUF7586"/>
    <property type="match status" value="1"/>
</dbReference>
<feature type="domain" description="DUF7586" evidence="2">
    <location>
        <begin position="349"/>
        <end position="430"/>
    </location>
</feature>
<evidence type="ECO:0000313" key="3">
    <source>
        <dbReference type="EMBL" id="SDR19824.1"/>
    </source>
</evidence>
<protein>
    <submittedName>
        <fullName evidence="3">CubicO group peptidase, beta-lactamase class C family</fullName>
    </submittedName>
</protein>
<dbReference type="InterPro" id="IPR001466">
    <property type="entry name" value="Beta-lactam-related"/>
</dbReference>
<evidence type="ECO:0000259" key="2">
    <source>
        <dbReference type="Pfam" id="PF24491"/>
    </source>
</evidence>
<dbReference type="InterPro" id="IPR012338">
    <property type="entry name" value="Beta-lactam/transpept-like"/>
</dbReference>
<dbReference type="SUPFAM" id="SSF56601">
    <property type="entry name" value="beta-lactamase/transpeptidase-like"/>
    <property type="match status" value="1"/>
</dbReference>
<evidence type="ECO:0000259" key="1">
    <source>
        <dbReference type="Pfam" id="PF00144"/>
    </source>
</evidence>
<accession>A0A1H1H349</accession>
<dbReference type="AlphaFoldDB" id="A0A1H1H349"/>
<dbReference type="EMBL" id="FNKK01000002">
    <property type="protein sequence ID" value="SDR19824.1"/>
    <property type="molecule type" value="Genomic_DNA"/>
</dbReference>
<dbReference type="PANTHER" id="PTHR46825">
    <property type="entry name" value="D-ALANYL-D-ALANINE-CARBOXYPEPTIDASE/ENDOPEPTIDASE AMPH"/>
    <property type="match status" value="1"/>
</dbReference>
<feature type="domain" description="Beta-lactamase-related" evidence="1">
    <location>
        <begin position="17"/>
        <end position="324"/>
    </location>
</feature>
<keyword evidence="4" id="KW-1185">Reference proteome</keyword>
<dbReference type="Pfam" id="PF00144">
    <property type="entry name" value="Beta-lactamase"/>
    <property type="match status" value="1"/>
</dbReference>
<gene>
    <name evidence="3" type="ORF">SAMN04489764_4020</name>
</gene>
<organism evidence="3 4">
    <name type="scientific">Thermostaphylospora chromogena</name>
    <dbReference type="NCBI Taxonomy" id="35622"/>
    <lineage>
        <taxon>Bacteria</taxon>
        <taxon>Bacillati</taxon>
        <taxon>Actinomycetota</taxon>
        <taxon>Actinomycetes</taxon>
        <taxon>Streptosporangiales</taxon>
        <taxon>Thermomonosporaceae</taxon>
        <taxon>Thermostaphylospora</taxon>
    </lineage>
</organism>
<dbReference type="InterPro" id="IPR050491">
    <property type="entry name" value="AmpC-like"/>
</dbReference>